<keyword evidence="14" id="KW-1185">Reference proteome</keyword>
<dbReference type="AlphaFoldDB" id="A0A2K9NX93"/>
<dbReference type="GO" id="GO:0045259">
    <property type="term" value="C:proton-transporting ATP synthase complex"/>
    <property type="evidence" value="ECO:0007669"/>
    <property type="project" value="UniProtKB-KW"/>
</dbReference>
<comment type="subcellular location">
    <subcellularLocation>
        <location evidence="11">Endomembrane system</location>
        <topology evidence="11">Single-pass membrane protein</topology>
    </subcellularLocation>
</comment>
<accession>A0A2K9NX93</accession>
<dbReference type="EMBL" id="CP025704">
    <property type="protein sequence ID" value="AUO00132.1"/>
    <property type="molecule type" value="Genomic_DNA"/>
</dbReference>
<evidence type="ECO:0000256" key="8">
    <source>
        <dbReference type="ARBA" id="ARBA00023310"/>
    </source>
</evidence>
<keyword evidence="3 12" id="KW-0812">Transmembrane</keyword>
<dbReference type="Proteomes" id="UP000235584">
    <property type="component" value="Chromosome"/>
</dbReference>
<comment type="function">
    <text evidence="10">Component of the F(0) channel, it forms part of the peripheral stalk, linking F(1) to F(0). The b'-subunit is a diverged and duplicated form of b found in plants and photosynthetic bacteria.</text>
</comment>
<evidence type="ECO:0000256" key="7">
    <source>
        <dbReference type="ARBA" id="ARBA00023136"/>
    </source>
</evidence>
<dbReference type="KEGG" id="bsto:C0V70_18870"/>
<keyword evidence="1 12" id="KW-0813">Transport</keyword>
<keyword evidence="6 12" id="KW-0406">Ion transport</keyword>
<evidence type="ECO:0000313" key="13">
    <source>
        <dbReference type="EMBL" id="AUO00132.1"/>
    </source>
</evidence>
<keyword evidence="7" id="KW-0472">Membrane</keyword>
<keyword evidence="8" id="KW-0066">ATP synthesis</keyword>
<keyword evidence="2 12" id="KW-0138">CF(0)</keyword>
<name>A0A2K9NX93_BACTC</name>
<evidence type="ECO:0000256" key="12">
    <source>
        <dbReference type="RuleBase" id="RU003848"/>
    </source>
</evidence>
<organism evidence="13 14">
    <name type="scientific">Bacteriovorax stolpii</name>
    <name type="common">Bdellovibrio stolpii</name>
    <dbReference type="NCBI Taxonomy" id="960"/>
    <lineage>
        <taxon>Bacteria</taxon>
        <taxon>Pseudomonadati</taxon>
        <taxon>Bdellovibrionota</taxon>
        <taxon>Bacteriovoracia</taxon>
        <taxon>Bacteriovoracales</taxon>
        <taxon>Bacteriovoracaceae</taxon>
        <taxon>Bacteriovorax</taxon>
    </lineage>
</organism>
<evidence type="ECO:0000256" key="10">
    <source>
        <dbReference type="ARBA" id="ARBA00025614"/>
    </source>
</evidence>
<evidence type="ECO:0000256" key="2">
    <source>
        <dbReference type="ARBA" id="ARBA00022547"/>
    </source>
</evidence>
<reference evidence="13 14" key="1">
    <citation type="submission" date="2018-01" db="EMBL/GenBank/DDBJ databases">
        <title>Complete genome sequence of Bacteriovorax stolpii DSM12778.</title>
        <authorList>
            <person name="Tang B."/>
            <person name="Chang J."/>
        </authorList>
    </citation>
    <scope>NUCLEOTIDE SEQUENCE [LARGE SCALE GENOMIC DNA]</scope>
    <source>
        <strain evidence="13 14">DSM 12778</strain>
    </source>
</reference>
<keyword evidence="4 12" id="KW-0375">Hydrogen ion transport</keyword>
<dbReference type="GO" id="GO:0012505">
    <property type="term" value="C:endomembrane system"/>
    <property type="evidence" value="ECO:0007669"/>
    <property type="project" value="UniProtKB-SubCell"/>
</dbReference>
<evidence type="ECO:0000256" key="1">
    <source>
        <dbReference type="ARBA" id="ARBA00022448"/>
    </source>
</evidence>
<keyword evidence="5" id="KW-1133">Transmembrane helix</keyword>
<dbReference type="GO" id="GO:0015986">
    <property type="term" value="P:proton motive force-driven ATP synthesis"/>
    <property type="evidence" value="ECO:0007669"/>
    <property type="project" value="InterPro"/>
</dbReference>
<dbReference type="InterPro" id="IPR002146">
    <property type="entry name" value="ATP_synth_b/b'su_bac/chlpt"/>
</dbReference>
<sequence>MNTIVTILNSLKIDATFLVQFALFVVFFNIIAPLLFKKLQEVLDLRESKTTKLESHAHHIYKQAEDLAEQYKGSVEKTHQDSQAIASKKKAEILAKEKEILNGAEEKMSSDYDAKRSTLLKEIAEKRTAVMAEAEKLSNNLVEKLTK</sequence>
<dbReference type="RefSeq" id="WP_102245419.1">
    <property type="nucleotide sequence ID" value="NZ_CP025704.1"/>
</dbReference>
<evidence type="ECO:0000256" key="4">
    <source>
        <dbReference type="ARBA" id="ARBA00022781"/>
    </source>
</evidence>
<dbReference type="GO" id="GO:0015078">
    <property type="term" value="F:proton transmembrane transporter activity"/>
    <property type="evidence" value="ECO:0007669"/>
    <property type="project" value="InterPro"/>
</dbReference>
<protein>
    <submittedName>
        <fullName evidence="13">Uncharacterized protein</fullName>
    </submittedName>
</protein>
<gene>
    <name evidence="13" type="ORF">C0V70_18870</name>
</gene>
<evidence type="ECO:0000256" key="11">
    <source>
        <dbReference type="ARBA" id="ARBA00037847"/>
    </source>
</evidence>
<comment type="similarity">
    <text evidence="12">Belongs to the ATPase B chain family.</text>
</comment>
<evidence type="ECO:0000256" key="9">
    <source>
        <dbReference type="ARBA" id="ARBA00025198"/>
    </source>
</evidence>
<comment type="function">
    <text evidence="9">F(1)F(0) ATP synthase produces ATP from ADP in the presence of a proton or sodium gradient. F-type ATPases consist of two structural domains, F(1) containing the extramembraneous catalytic core and F(0) containing the membrane proton channel, linked together by a central stalk and a peripheral stalk. During catalysis, ATP synthesis in the catalytic domain of F(1) is coupled via a rotary mechanism of the central stalk subunits to proton translocation.</text>
</comment>
<evidence type="ECO:0000313" key="14">
    <source>
        <dbReference type="Proteomes" id="UP000235584"/>
    </source>
</evidence>
<dbReference type="Pfam" id="PF00430">
    <property type="entry name" value="ATP-synt_B"/>
    <property type="match status" value="1"/>
</dbReference>
<proteinExistence type="inferred from homology"/>
<evidence type="ECO:0000256" key="6">
    <source>
        <dbReference type="ARBA" id="ARBA00023065"/>
    </source>
</evidence>
<evidence type="ECO:0000256" key="5">
    <source>
        <dbReference type="ARBA" id="ARBA00022989"/>
    </source>
</evidence>
<evidence type="ECO:0000256" key="3">
    <source>
        <dbReference type="ARBA" id="ARBA00022692"/>
    </source>
</evidence>